<dbReference type="GO" id="GO:0005829">
    <property type="term" value="C:cytosol"/>
    <property type="evidence" value="ECO:0007669"/>
    <property type="project" value="TreeGrafter"/>
</dbReference>
<dbReference type="GO" id="GO:0034599">
    <property type="term" value="P:cellular response to oxidative stress"/>
    <property type="evidence" value="ECO:0007669"/>
    <property type="project" value="TreeGrafter"/>
</dbReference>
<gene>
    <name evidence="7" type="ORF">TTAC_LOCUS4492</name>
</gene>
<dbReference type="Pfam" id="PF02852">
    <property type="entry name" value="Pyr_redox_dim"/>
    <property type="match status" value="1"/>
</dbReference>
<dbReference type="Proteomes" id="UP000274429">
    <property type="component" value="Unassembled WGS sequence"/>
</dbReference>
<evidence type="ECO:0000259" key="6">
    <source>
        <dbReference type="Pfam" id="PF02852"/>
    </source>
</evidence>
<dbReference type="GO" id="GO:0006749">
    <property type="term" value="P:glutathione metabolic process"/>
    <property type="evidence" value="ECO:0007669"/>
    <property type="project" value="TreeGrafter"/>
</dbReference>
<keyword evidence="5" id="KW-0676">Redox-active center</keyword>
<evidence type="ECO:0000256" key="3">
    <source>
        <dbReference type="ARBA" id="ARBA00023002"/>
    </source>
</evidence>
<dbReference type="InterPro" id="IPR016156">
    <property type="entry name" value="FAD/NAD-linked_Rdtase_dimer_sf"/>
</dbReference>
<proteinExistence type="inferred from homology"/>
<keyword evidence="4" id="KW-1015">Disulfide bond</keyword>
<dbReference type="InterPro" id="IPR004099">
    <property type="entry name" value="Pyr_nucl-diS_OxRdtase_dimer"/>
</dbReference>
<dbReference type="GO" id="GO:0005739">
    <property type="term" value="C:mitochondrion"/>
    <property type="evidence" value="ECO:0007669"/>
    <property type="project" value="TreeGrafter"/>
</dbReference>
<protein>
    <recommendedName>
        <fullName evidence="6">Pyridine nucleotide-disulphide oxidoreductase dimerisation domain-containing protein</fullName>
    </recommendedName>
</protein>
<reference evidence="7 8" key="1">
    <citation type="submission" date="2018-11" db="EMBL/GenBank/DDBJ databases">
        <authorList>
            <consortium name="Pathogen Informatics"/>
        </authorList>
    </citation>
    <scope>NUCLEOTIDE SEQUENCE [LARGE SCALE GENOMIC DNA]</scope>
</reference>
<dbReference type="SUPFAM" id="SSF55424">
    <property type="entry name" value="FAD/NAD-linked reductases, dimerisation (C-terminal) domain"/>
    <property type="match status" value="1"/>
</dbReference>
<dbReference type="PRINTS" id="PR00411">
    <property type="entry name" value="PNDRDTASEI"/>
</dbReference>
<dbReference type="OrthoDB" id="5956163at2759"/>
<keyword evidence="8" id="KW-1185">Reference proteome</keyword>
<dbReference type="GO" id="GO:0050660">
    <property type="term" value="F:flavin adenine dinucleotide binding"/>
    <property type="evidence" value="ECO:0007669"/>
    <property type="project" value="InterPro"/>
</dbReference>
<dbReference type="GO" id="GO:0004362">
    <property type="term" value="F:glutathione-disulfide reductase (NADPH) activity"/>
    <property type="evidence" value="ECO:0007669"/>
    <property type="project" value="TreeGrafter"/>
</dbReference>
<accession>A0A3P7F8Y4</accession>
<evidence type="ECO:0000256" key="5">
    <source>
        <dbReference type="ARBA" id="ARBA00023284"/>
    </source>
</evidence>
<evidence type="ECO:0000256" key="1">
    <source>
        <dbReference type="ARBA" id="ARBA00001974"/>
    </source>
</evidence>
<evidence type="ECO:0000256" key="4">
    <source>
        <dbReference type="ARBA" id="ARBA00023157"/>
    </source>
</evidence>
<comment type="similarity">
    <text evidence="2">Belongs to the class-I pyridine nucleotide-disulfide oxidoreductase family.</text>
</comment>
<comment type="cofactor">
    <cofactor evidence="1">
        <name>FAD</name>
        <dbReference type="ChEBI" id="CHEBI:57692"/>
    </cofactor>
</comment>
<evidence type="ECO:0000313" key="8">
    <source>
        <dbReference type="Proteomes" id="UP000274429"/>
    </source>
</evidence>
<evidence type="ECO:0000313" key="7">
    <source>
        <dbReference type="EMBL" id="VDM25057.1"/>
    </source>
</evidence>
<dbReference type="EMBL" id="UYWX01004585">
    <property type="protein sequence ID" value="VDM25057.1"/>
    <property type="molecule type" value="Genomic_DNA"/>
</dbReference>
<dbReference type="Gene3D" id="3.30.390.30">
    <property type="match status" value="1"/>
</dbReference>
<organism evidence="7 8">
    <name type="scientific">Hydatigena taeniaeformis</name>
    <name type="common">Feline tapeworm</name>
    <name type="synonym">Taenia taeniaeformis</name>
    <dbReference type="NCBI Taxonomy" id="6205"/>
    <lineage>
        <taxon>Eukaryota</taxon>
        <taxon>Metazoa</taxon>
        <taxon>Spiralia</taxon>
        <taxon>Lophotrochozoa</taxon>
        <taxon>Platyhelminthes</taxon>
        <taxon>Cestoda</taxon>
        <taxon>Eucestoda</taxon>
        <taxon>Cyclophyllidea</taxon>
        <taxon>Taeniidae</taxon>
        <taxon>Hydatigera</taxon>
    </lineage>
</organism>
<feature type="domain" description="Pyridine nucleotide-disulphide oxidoreductase dimerisation" evidence="6">
    <location>
        <begin position="10"/>
        <end position="108"/>
    </location>
</feature>
<dbReference type="InterPro" id="IPR046952">
    <property type="entry name" value="GSHR/TRXR-like"/>
</dbReference>
<dbReference type="GO" id="GO:0045454">
    <property type="term" value="P:cell redox homeostasis"/>
    <property type="evidence" value="ECO:0007669"/>
    <property type="project" value="InterPro"/>
</dbReference>
<keyword evidence="3" id="KW-0560">Oxidoreductase</keyword>
<evidence type="ECO:0000256" key="2">
    <source>
        <dbReference type="ARBA" id="ARBA00007532"/>
    </source>
</evidence>
<name>A0A3P7F8Y4_HYDTA</name>
<dbReference type="PANTHER" id="PTHR42737">
    <property type="entry name" value="GLUTATHIONE REDUCTASE"/>
    <property type="match status" value="1"/>
</dbReference>
<dbReference type="PANTHER" id="PTHR42737:SF2">
    <property type="entry name" value="GLUTATHIONE REDUCTASE"/>
    <property type="match status" value="1"/>
</dbReference>
<sequence>MHFQTDYVNVPTTVFTPLEYGCIGLSEENAISKFGKDNIEASAFTNRPHCASFNNSCLDNRVVGFHVFGPNAGEVTQGYAVAMRLGARKEDFDHTIGIHPTCSEVSHTLRGTEAM</sequence>
<dbReference type="AlphaFoldDB" id="A0A3P7F8Y4"/>